<dbReference type="PANTHER" id="PTHR32089:SF112">
    <property type="entry name" value="LYSOZYME-LIKE PROTEIN-RELATED"/>
    <property type="match status" value="1"/>
</dbReference>
<dbReference type="InterPro" id="IPR000727">
    <property type="entry name" value="T_SNARE_dom"/>
</dbReference>
<name>V6F8U5_MAGGM</name>
<evidence type="ECO:0000256" key="6">
    <source>
        <dbReference type="SAM" id="Phobius"/>
    </source>
</evidence>
<accession>V6F8U5</accession>
<dbReference type="GO" id="GO:0004888">
    <property type="term" value="F:transmembrane signaling receptor activity"/>
    <property type="evidence" value="ECO:0007669"/>
    <property type="project" value="InterPro"/>
</dbReference>
<comment type="similarity">
    <text evidence="4">Belongs to the methyl-accepting chemotaxis (MCP) protein family.</text>
</comment>
<gene>
    <name evidence="10" type="primary">mcp</name>
    <name evidence="10" type="ordered locus">MGMSRv2__4038</name>
</gene>
<dbReference type="KEGG" id="mgy:MGMSRv2__4038"/>
<keyword evidence="6" id="KW-0812">Transmembrane</keyword>
<dbReference type="Pfam" id="PF00672">
    <property type="entry name" value="HAMP"/>
    <property type="match status" value="1"/>
</dbReference>
<dbReference type="GO" id="GO:0005886">
    <property type="term" value="C:plasma membrane"/>
    <property type="evidence" value="ECO:0007669"/>
    <property type="project" value="UniProtKB-SubCell"/>
</dbReference>
<sequence>MTFINNLRIGAKLAVVFGAILVLLLVSMGFSLKGINELDKAGHDLSDNWLPSVAAIDDLKADLLSLRRVEYQHILTTDDAEMRKVDTEVVELGTQIAHARAVYEKLISSDEERQTFKRLSGHIDAYLSVSSKMLDLSRKNENEAAQNVMTQESRPKFREALHEVENLLGINKQGAEASKKSLEATGDSVRLALIVVGIVIVALLAVSAMVLRSAIGTPIVAMTDAMTKLAAGDKSVLIPAQGRGDEVGDMAAAVQIFKDNMIRAEQMAAEQEASRAEQLRRAETVTGLTGRFDAQVAAVLNIVSGAATEMEATAQSMSGNAQQTNRQATVVAAATEQASASVQTVATAAEELSASIAEIGRQVERSSTASQAAAEDAAQTNSTVKALAETSARIGEVVGLITNIASQTNLLALNATIEAARAGDAGKGFAVVANEVKSLANQTAKATEEITTQITSVQSATVQTVRAIEGIVGRITEINQIAGAIAAAVEEQSAATAEIARNIQQAASGTQEVSSNIGSVSQAASETGISAEEVLAAAQSLSRESVELKSIVDRFLTDVKAA</sequence>
<dbReference type="AlphaFoldDB" id="V6F8U5"/>
<dbReference type="InterPro" id="IPR003660">
    <property type="entry name" value="HAMP_dom"/>
</dbReference>
<dbReference type="InterPro" id="IPR047347">
    <property type="entry name" value="YvaQ-like_sensor"/>
</dbReference>
<evidence type="ECO:0000256" key="1">
    <source>
        <dbReference type="ARBA" id="ARBA00004429"/>
    </source>
</evidence>
<keyword evidence="3 5" id="KW-0807">Transducer</keyword>
<dbReference type="Gene3D" id="1.10.287.950">
    <property type="entry name" value="Methyl-accepting chemotaxis protein"/>
    <property type="match status" value="1"/>
</dbReference>
<dbReference type="EMBL" id="HG794546">
    <property type="protein sequence ID" value="CDL01253.1"/>
    <property type="molecule type" value="Genomic_DNA"/>
</dbReference>
<feature type="domain" description="Methyl-accepting transducer" evidence="7">
    <location>
        <begin position="306"/>
        <end position="542"/>
    </location>
</feature>
<dbReference type="InterPro" id="IPR004089">
    <property type="entry name" value="MCPsignal_dom"/>
</dbReference>
<dbReference type="GO" id="GO:0007165">
    <property type="term" value="P:signal transduction"/>
    <property type="evidence" value="ECO:0007669"/>
    <property type="project" value="UniProtKB-KW"/>
</dbReference>
<comment type="subcellular location">
    <subcellularLocation>
        <location evidence="1">Cell inner membrane</location>
        <topology evidence="1">Multi-pass membrane protein</topology>
    </subcellularLocation>
</comment>
<dbReference type="SUPFAM" id="SSF58104">
    <property type="entry name" value="Methyl-accepting chemotaxis protein (MCP) signaling domain"/>
    <property type="match status" value="1"/>
</dbReference>
<dbReference type="Proteomes" id="UP000018922">
    <property type="component" value="Chromosome I"/>
</dbReference>
<organism evidence="10 11">
    <name type="scientific">Magnetospirillum gryphiswaldense (strain DSM 6361 / JCM 21280 / NBRC 15271 / MSR-1)</name>
    <dbReference type="NCBI Taxonomy" id="431944"/>
    <lineage>
        <taxon>Bacteria</taxon>
        <taxon>Pseudomonadati</taxon>
        <taxon>Pseudomonadota</taxon>
        <taxon>Alphaproteobacteria</taxon>
        <taxon>Rhodospirillales</taxon>
        <taxon>Rhodospirillaceae</taxon>
        <taxon>Magnetospirillum</taxon>
    </lineage>
</organism>
<evidence type="ECO:0000259" key="9">
    <source>
        <dbReference type="PROSITE" id="PS50885"/>
    </source>
</evidence>
<protein>
    <submittedName>
        <fullName evidence="10">Methyl-accepting chemotaxis protein</fullName>
    </submittedName>
</protein>
<feature type="transmembrane region" description="Helical" evidence="6">
    <location>
        <begin position="189"/>
        <end position="211"/>
    </location>
</feature>
<feature type="domain" description="T-SNARE coiled-coil homology" evidence="8">
    <location>
        <begin position="458"/>
        <end position="520"/>
    </location>
</feature>
<dbReference type="PANTHER" id="PTHR32089">
    <property type="entry name" value="METHYL-ACCEPTING CHEMOTAXIS PROTEIN MCPB"/>
    <property type="match status" value="1"/>
</dbReference>
<feature type="transmembrane region" description="Helical" evidence="6">
    <location>
        <begin position="12"/>
        <end position="32"/>
    </location>
</feature>
<evidence type="ECO:0000259" key="7">
    <source>
        <dbReference type="PROSITE" id="PS50111"/>
    </source>
</evidence>
<dbReference type="Gene3D" id="6.10.340.10">
    <property type="match status" value="1"/>
</dbReference>
<evidence type="ECO:0000313" key="11">
    <source>
        <dbReference type="Proteomes" id="UP000018922"/>
    </source>
</evidence>
<dbReference type="eggNOG" id="COG0840">
    <property type="taxonomic scope" value="Bacteria"/>
</dbReference>
<feature type="domain" description="HAMP" evidence="9">
    <location>
        <begin position="213"/>
        <end position="266"/>
    </location>
</feature>
<evidence type="ECO:0000313" key="10">
    <source>
        <dbReference type="EMBL" id="CDL01253.1"/>
    </source>
</evidence>
<keyword evidence="6" id="KW-0472">Membrane</keyword>
<proteinExistence type="inferred from homology"/>
<dbReference type="Pfam" id="PF00015">
    <property type="entry name" value="MCPsignal"/>
    <property type="match status" value="1"/>
</dbReference>
<dbReference type="InterPro" id="IPR024478">
    <property type="entry name" value="HlyB_4HB_MCP"/>
</dbReference>
<dbReference type="CDD" id="cd19411">
    <property type="entry name" value="MCP2201-like_sensor"/>
    <property type="match status" value="1"/>
</dbReference>
<keyword evidence="2" id="KW-1003">Cell membrane</keyword>
<dbReference type="CDD" id="cd06225">
    <property type="entry name" value="HAMP"/>
    <property type="match status" value="1"/>
</dbReference>
<evidence type="ECO:0000256" key="4">
    <source>
        <dbReference type="ARBA" id="ARBA00029447"/>
    </source>
</evidence>
<keyword evidence="6" id="KW-1133">Transmembrane helix</keyword>
<dbReference type="SMART" id="SM00283">
    <property type="entry name" value="MA"/>
    <property type="match status" value="1"/>
</dbReference>
<keyword evidence="2" id="KW-0997">Cell inner membrane</keyword>
<dbReference type="SMART" id="SM00304">
    <property type="entry name" value="HAMP"/>
    <property type="match status" value="1"/>
</dbReference>
<dbReference type="PROSITE" id="PS50192">
    <property type="entry name" value="T_SNARE"/>
    <property type="match status" value="1"/>
</dbReference>
<reference evidence="10 11" key="1">
    <citation type="journal article" date="2014" name="Genome Announc.">
        <title>Complete genome sequence of Magnetospirillum gryphiswaldense MSR-1.</title>
        <authorList>
            <person name="Wang X."/>
            <person name="Wang Q."/>
            <person name="Zhang W."/>
            <person name="Wang Y."/>
            <person name="Li L."/>
            <person name="Wen T."/>
            <person name="Zhang T."/>
            <person name="Zhang Y."/>
            <person name="Xu J."/>
            <person name="Hu J."/>
            <person name="Li S."/>
            <person name="Liu L."/>
            <person name="Liu J."/>
            <person name="Jiang W."/>
            <person name="Tian J."/>
            <person name="Li Y."/>
            <person name="Schuler D."/>
            <person name="Wang L."/>
            <person name="Li J."/>
        </authorList>
    </citation>
    <scope>NUCLEOTIDE SEQUENCE [LARGE SCALE GENOMIC DNA]</scope>
    <source>
        <strain evidence="11">DSM 6361 / JCM 21280 / NBRC 15271 / MSR-1</strain>
    </source>
</reference>
<dbReference type="PROSITE" id="PS50111">
    <property type="entry name" value="CHEMOTAXIS_TRANSDUC_2"/>
    <property type="match status" value="1"/>
</dbReference>
<dbReference type="HOGENOM" id="CLU_000445_107_27_5"/>
<dbReference type="PROSITE" id="PS50885">
    <property type="entry name" value="HAMP"/>
    <property type="match status" value="1"/>
</dbReference>
<dbReference type="GO" id="GO:0006935">
    <property type="term" value="P:chemotaxis"/>
    <property type="evidence" value="ECO:0007669"/>
    <property type="project" value="InterPro"/>
</dbReference>
<dbReference type="Pfam" id="PF12729">
    <property type="entry name" value="4HB_MCP_1"/>
    <property type="match status" value="1"/>
</dbReference>
<evidence type="ECO:0000256" key="3">
    <source>
        <dbReference type="ARBA" id="ARBA00023224"/>
    </source>
</evidence>
<evidence type="ECO:0000256" key="2">
    <source>
        <dbReference type="ARBA" id="ARBA00022519"/>
    </source>
</evidence>
<evidence type="ECO:0000256" key="5">
    <source>
        <dbReference type="PROSITE-ProRule" id="PRU00284"/>
    </source>
</evidence>
<evidence type="ECO:0000259" key="8">
    <source>
        <dbReference type="PROSITE" id="PS50192"/>
    </source>
</evidence>
<dbReference type="InterPro" id="IPR004090">
    <property type="entry name" value="Chemotax_Me-accpt_rcpt"/>
</dbReference>
<dbReference type="STRING" id="1430440.MGMSRv2__4038"/>
<dbReference type="PRINTS" id="PR00260">
    <property type="entry name" value="CHEMTRNSDUCR"/>
</dbReference>
<keyword evidence="11" id="KW-1185">Reference proteome</keyword>